<dbReference type="RefSeq" id="WP_141165610.1">
    <property type="nucleotide sequence ID" value="NZ_VHLH01000004.1"/>
</dbReference>
<dbReference type="OrthoDB" id="5346389at2"/>
<evidence type="ECO:0000259" key="1">
    <source>
        <dbReference type="SMART" id="SM00530"/>
    </source>
</evidence>
<keyword evidence="3" id="KW-1185">Reference proteome</keyword>
<accession>A0A506UCC5</accession>
<dbReference type="SUPFAM" id="SSF47413">
    <property type="entry name" value="lambda repressor-like DNA-binding domains"/>
    <property type="match status" value="1"/>
</dbReference>
<protein>
    <submittedName>
        <fullName evidence="2">Helix-turn-helix domain-containing protein</fullName>
    </submittedName>
</protein>
<dbReference type="Proteomes" id="UP000320314">
    <property type="component" value="Unassembled WGS sequence"/>
</dbReference>
<dbReference type="Pfam" id="PF17765">
    <property type="entry name" value="MLTR_LBD"/>
    <property type="match status" value="1"/>
</dbReference>
<dbReference type="PANTHER" id="PTHR35010:SF2">
    <property type="entry name" value="BLL4672 PROTEIN"/>
    <property type="match status" value="1"/>
</dbReference>
<dbReference type="PANTHER" id="PTHR35010">
    <property type="entry name" value="BLL4672 PROTEIN-RELATED"/>
    <property type="match status" value="1"/>
</dbReference>
<dbReference type="Gene3D" id="1.10.260.40">
    <property type="entry name" value="lambda repressor-like DNA-binding domains"/>
    <property type="match status" value="1"/>
</dbReference>
<name>A0A506UCC5_9HYPH</name>
<dbReference type="GO" id="GO:0003677">
    <property type="term" value="F:DNA binding"/>
    <property type="evidence" value="ECO:0007669"/>
    <property type="project" value="InterPro"/>
</dbReference>
<organism evidence="2 3">
    <name type="scientific">Pararhizobium mangrovi</name>
    <dbReference type="NCBI Taxonomy" id="2590452"/>
    <lineage>
        <taxon>Bacteria</taxon>
        <taxon>Pseudomonadati</taxon>
        <taxon>Pseudomonadota</taxon>
        <taxon>Alphaproteobacteria</taxon>
        <taxon>Hyphomicrobiales</taxon>
        <taxon>Rhizobiaceae</taxon>
        <taxon>Rhizobium/Agrobacterium group</taxon>
        <taxon>Pararhizobium</taxon>
    </lineage>
</organism>
<dbReference type="InterPro" id="IPR001387">
    <property type="entry name" value="Cro/C1-type_HTH"/>
</dbReference>
<evidence type="ECO:0000313" key="2">
    <source>
        <dbReference type="EMBL" id="TPW31248.1"/>
    </source>
</evidence>
<feature type="domain" description="HTH cro/C1-type" evidence="1">
    <location>
        <begin position="19"/>
        <end position="91"/>
    </location>
</feature>
<dbReference type="Gene3D" id="3.30.450.180">
    <property type="match status" value="1"/>
</dbReference>
<proteinExistence type="predicted"/>
<dbReference type="SMART" id="SM00530">
    <property type="entry name" value="HTH_XRE"/>
    <property type="match status" value="1"/>
</dbReference>
<reference evidence="2 3" key="1">
    <citation type="submission" date="2019-06" db="EMBL/GenBank/DDBJ databases">
        <authorList>
            <person name="Li M."/>
        </authorList>
    </citation>
    <scope>NUCLEOTIDE SEQUENCE [LARGE SCALE GENOMIC DNA]</scope>
    <source>
        <strain evidence="2 3">BGMRC6574</strain>
    </source>
</reference>
<comment type="caution">
    <text evidence="2">The sequence shown here is derived from an EMBL/GenBank/DDBJ whole genome shotgun (WGS) entry which is preliminary data.</text>
</comment>
<sequence length="266" mass="30112">MTEPAPHPTPDRARDLADFVRACRERLTPQAIGLPVTPRRRTPGLRREEVAQLSGLSTTWYTWLEQARDVAVSAAALDRLARALRLQRAERAYLFELAGRHDPAGQAAMQTVESALPADCLEHIDVPAYVLDRYWSARHWNRPAADLFVGWLDEETPGNLLRYIFCTPAARALIRNFEERARRIVAEFRADVGTGIEDAAIRTLIEELTQDSPLFARLWREHAVVEREGGERLFDHPIHGALGYEQVTFDVAGRPGFKLTMLLPRT</sequence>
<dbReference type="EMBL" id="VHLH01000004">
    <property type="protein sequence ID" value="TPW31248.1"/>
    <property type="molecule type" value="Genomic_DNA"/>
</dbReference>
<evidence type="ECO:0000313" key="3">
    <source>
        <dbReference type="Proteomes" id="UP000320314"/>
    </source>
</evidence>
<dbReference type="InterPro" id="IPR010982">
    <property type="entry name" value="Lambda_DNA-bd_dom_sf"/>
</dbReference>
<dbReference type="InterPro" id="IPR041413">
    <property type="entry name" value="MLTR_LBD"/>
</dbReference>
<gene>
    <name evidence="2" type="ORF">FJU11_03355</name>
</gene>
<dbReference type="Pfam" id="PF13560">
    <property type="entry name" value="HTH_31"/>
    <property type="match status" value="1"/>
</dbReference>
<dbReference type="AlphaFoldDB" id="A0A506UCC5"/>